<gene>
    <name evidence="2" type="ORF">DKW60_19840</name>
</gene>
<feature type="domain" description="DUF1570" evidence="1">
    <location>
        <begin position="150"/>
        <end position="246"/>
    </location>
</feature>
<proteinExistence type="predicted"/>
<reference evidence="2 3" key="1">
    <citation type="submission" date="2018-05" db="EMBL/GenBank/DDBJ databases">
        <title>Leucothrix arctica sp. nov., isolated from Arctic seawater.</title>
        <authorList>
            <person name="Choi A."/>
            <person name="Baek K."/>
        </authorList>
    </citation>
    <scope>NUCLEOTIDE SEQUENCE [LARGE SCALE GENOMIC DNA]</scope>
    <source>
        <strain evidence="2 3">JCM 18388</strain>
    </source>
</reference>
<comment type="caution">
    <text evidence="2">The sequence shown here is derived from an EMBL/GenBank/DDBJ whole genome shotgun (WGS) entry which is preliminary data.</text>
</comment>
<evidence type="ECO:0000313" key="2">
    <source>
        <dbReference type="EMBL" id="PWQ92695.1"/>
    </source>
</evidence>
<protein>
    <recommendedName>
        <fullName evidence="1">DUF1570 domain-containing protein</fullName>
    </recommendedName>
</protein>
<dbReference type="EMBL" id="QGKM01000078">
    <property type="protein sequence ID" value="PWQ92695.1"/>
    <property type="molecule type" value="Genomic_DNA"/>
</dbReference>
<dbReference type="Proteomes" id="UP000245539">
    <property type="component" value="Unassembled WGS sequence"/>
</dbReference>
<dbReference type="Pfam" id="PF07607">
    <property type="entry name" value="DUF1570"/>
    <property type="match status" value="1"/>
</dbReference>
<evidence type="ECO:0000313" key="3">
    <source>
        <dbReference type="Proteomes" id="UP000245539"/>
    </source>
</evidence>
<keyword evidence="3" id="KW-1185">Reference proteome</keyword>
<dbReference type="AlphaFoldDB" id="A0A317C243"/>
<organism evidence="2 3">
    <name type="scientific">Leucothrix pacifica</name>
    <dbReference type="NCBI Taxonomy" id="1247513"/>
    <lineage>
        <taxon>Bacteria</taxon>
        <taxon>Pseudomonadati</taxon>
        <taxon>Pseudomonadota</taxon>
        <taxon>Gammaproteobacteria</taxon>
        <taxon>Thiotrichales</taxon>
        <taxon>Thiotrichaceae</taxon>
        <taxon>Leucothrix</taxon>
    </lineage>
</organism>
<accession>A0A317C243</accession>
<dbReference type="RefSeq" id="WP_109839413.1">
    <property type="nucleotide sequence ID" value="NZ_QGKM01000078.1"/>
</dbReference>
<sequence>MSYTYVLKLVYFLVALNAITGCIGDNKQFANQPQSSVEQLNNISTAIKKVKKLAPNYVTEVSYPFVITGDLALKQMKFWRRKIQRSQRALKKQFFRSDPSQVIIIWLFKSEASYTENNQRLWGFIPDTPYGYFDPSNKRMVMNIASGGGTLTHELVHPYITQNFPESPLWFHEGLASLYERSRYSGGYIYGMNNWRLASLTALTKAKASPNLSTMMSSGDGFYGKDRETSYAKARYLMFYLQSRRLLKRYYRTYRDSVANDPSGIKALLEVTNESNISSLESKWVKFVSRQHL</sequence>
<dbReference type="InterPro" id="IPR011464">
    <property type="entry name" value="DUF1570"/>
</dbReference>
<evidence type="ECO:0000259" key="1">
    <source>
        <dbReference type="Pfam" id="PF07607"/>
    </source>
</evidence>
<dbReference type="OrthoDB" id="256673at2"/>
<name>A0A317C243_9GAMM</name>